<name>A0ABY3WJM0_9ACTN</name>
<evidence type="ECO:0000313" key="1">
    <source>
        <dbReference type="EMBL" id="UNM12781.1"/>
    </source>
</evidence>
<organism evidence="1 2">
    <name type="scientific">Streptomyces formicae</name>
    <dbReference type="NCBI Taxonomy" id="1616117"/>
    <lineage>
        <taxon>Bacteria</taxon>
        <taxon>Bacillati</taxon>
        <taxon>Actinomycetota</taxon>
        <taxon>Actinomycetes</taxon>
        <taxon>Kitasatosporales</taxon>
        <taxon>Streptomycetaceae</taxon>
        <taxon>Streptomyces</taxon>
    </lineage>
</organism>
<keyword evidence="2" id="KW-1185">Reference proteome</keyword>
<protein>
    <submittedName>
        <fullName evidence="1">Uncharacterized protein</fullName>
    </submittedName>
</protein>
<accession>A0ABY3WJM0</accession>
<dbReference type="EMBL" id="CP071872">
    <property type="protein sequence ID" value="UNM12781.1"/>
    <property type="molecule type" value="Genomic_DNA"/>
</dbReference>
<evidence type="ECO:0000313" key="2">
    <source>
        <dbReference type="Proteomes" id="UP000828924"/>
    </source>
</evidence>
<reference evidence="1 2" key="1">
    <citation type="submission" date="2021-03" db="EMBL/GenBank/DDBJ databases">
        <title>Complete genome of Streptomyces formicae strain 1H-GS9 (DSM 100524).</title>
        <authorList>
            <person name="Atanasov K.E."/>
            <person name="Altabella T."/>
            <person name="Ferrer A."/>
        </authorList>
    </citation>
    <scope>NUCLEOTIDE SEQUENCE [LARGE SCALE GENOMIC DNA]</scope>
    <source>
        <strain evidence="1 2">1H-GS9</strain>
    </source>
</reference>
<dbReference type="RefSeq" id="WP_242331405.1">
    <property type="nucleotide sequence ID" value="NZ_CP071872.1"/>
</dbReference>
<dbReference type="Proteomes" id="UP000828924">
    <property type="component" value="Chromosome"/>
</dbReference>
<proteinExistence type="predicted"/>
<sequence>MSADDIDPADLWPLPPAWMFACGDCVRLYESMKQIQAVTDELWLTGERGVDWDPFDSRVGAQIRLGHHIAAAHTELLPDWDPACPRCSEHRSSLARRADSELWRGTEEAANEHLAYHLFVPPRGVGLM</sequence>
<gene>
    <name evidence="1" type="ORF">J4032_15760</name>
</gene>